<dbReference type="Pfam" id="PF00072">
    <property type="entry name" value="Response_reg"/>
    <property type="match status" value="1"/>
</dbReference>
<evidence type="ECO:0000256" key="1">
    <source>
        <dbReference type="ARBA" id="ARBA00022490"/>
    </source>
</evidence>
<dbReference type="InterPro" id="IPR000673">
    <property type="entry name" value="Sig_transdc_resp-reg_Me-estase"/>
</dbReference>
<dbReference type="InterPro" id="IPR011006">
    <property type="entry name" value="CheY-like_superfamily"/>
</dbReference>
<dbReference type="Proteomes" id="UP000249522">
    <property type="component" value="Unassembled WGS sequence"/>
</dbReference>
<comment type="catalytic activity">
    <reaction evidence="4 5">
        <text>[protein]-L-glutamate 5-O-methyl ester + H2O = L-glutamyl-[protein] + methanol + H(+)</text>
        <dbReference type="Rhea" id="RHEA:23236"/>
        <dbReference type="Rhea" id="RHEA-COMP:10208"/>
        <dbReference type="Rhea" id="RHEA-COMP:10311"/>
        <dbReference type="ChEBI" id="CHEBI:15377"/>
        <dbReference type="ChEBI" id="CHEBI:15378"/>
        <dbReference type="ChEBI" id="CHEBI:17790"/>
        <dbReference type="ChEBI" id="CHEBI:29973"/>
        <dbReference type="ChEBI" id="CHEBI:82795"/>
        <dbReference type="EC" id="3.1.1.61"/>
    </reaction>
</comment>
<comment type="function">
    <text evidence="5">Involved in chemotaxis. Part of a chemotaxis signal transduction system that modulates chemotaxis in response to various stimuli. Catalyzes the demethylation of specific methylglutamate residues introduced into the chemoreceptors (methyl-accepting chemotaxis proteins or MCP) by CheR. Also mediates the irreversible deamidation of specific glutamine residues to glutamic acid.</text>
</comment>
<dbReference type="GO" id="GO:0005737">
    <property type="term" value="C:cytoplasm"/>
    <property type="evidence" value="ECO:0007669"/>
    <property type="project" value="UniProtKB-SubCell"/>
</dbReference>
<comment type="caution">
    <text evidence="10">The sequence shown here is derived from an EMBL/GenBank/DDBJ whole genome shotgun (WGS) entry which is preliminary data.</text>
</comment>
<dbReference type="EC" id="3.5.1.44" evidence="5"/>
<dbReference type="PANTHER" id="PTHR42872">
    <property type="entry name" value="PROTEIN-GLUTAMATE METHYLESTERASE/PROTEIN-GLUTAMINE GLUTAMINASE"/>
    <property type="match status" value="1"/>
</dbReference>
<proteinExistence type="inferred from homology"/>
<dbReference type="GO" id="GO:0050568">
    <property type="term" value="F:protein-glutamine glutaminase activity"/>
    <property type="evidence" value="ECO:0007669"/>
    <property type="project" value="UniProtKB-UniRule"/>
</dbReference>
<keyword evidence="5 7" id="KW-0597">Phosphoprotein</keyword>
<dbReference type="EC" id="3.1.1.61" evidence="5"/>
<keyword evidence="11" id="KW-1185">Reference proteome</keyword>
<organism evidence="10 11">
    <name type="scientific">Paenibacillus sambharensis</name>
    <dbReference type="NCBI Taxonomy" id="1803190"/>
    <lineage>
        <taxon>Bacteria</taxon>
        <taxon>Bacillati</taxon>
        <taxon>Bacillota</taxon>
        <taxon>Bacilli</taxon>
        <taxon>Bacillales</taxon>
        <taxon>Paenibacillaceae</taxon>
        <taxon>Paenibacillus</taxon>
    </lineage>
</organism>
<evidence type="ECO:0000256" key="7">
    <source>
        <dbReference type="PROSITE-ProRule" id="PRU00169"/>
    </source>
</evidence>
<keyword evidence="1 5" id="KW-0963">Cytoplasm</keyword>
<dbReference type="GO" id="GO:0008984">
    <property type="term" value="F:protein-glutamate methylesterase activity"/>
    <property type="evidence" value="ECO:0007669"/>
    <property type="project" value="UniProtKB-UniRule"/>
</dbReference>
<comment type="subcellular location">
    <subcellularLocation>
        <location evidence="5">Cytoplasm</location>
    </subcellularLocation>
</comment>
<dbReference type="InterPro" id="IPR035909">
    <property type="entry name" value="CheB_C"/>
</dbReference>
<dbReference type="SUPFAM" id="SSF52738">
    <property type="entry name" value="Methylesterase CheB, C-terminal domain"/>
    <property type="match status" value="1"/>
</dbReference>
<dbReference type="InterPro" id="IPR001789">
    <property type="entry name" value="Sig_transdc_resp-reg_receiver"/>
</dbReference>
<comment type="similarity">
    <text evidence="5">Belongs to the CheB family.</text>
</comment>
<dbReference type="RefSeq" id="WP_111146979.1">
    <property type="nucleotide sequence ID" value="NZ_QKRB01000044.1"/>
</dbReference>
<accession>A0A2W1L9B2</accession>
<dbReference type="SUPFAM" id="SSF52172">
    <property type="entry name" value="CheY-like"/>
    <property type="match status" value="1"/>
</dbReference>
<feature type="domain" description="Response regulatory" evidence="8">
    <location>
        <begin position="5"/>
        <end position="122"/>
    </location>
</feature>
<feature type="active site" evidence="5 6">
    <location>
        <position position="169"/>
    </location>
</feature>
<evidence type="ECO:0000259" key="8">
    <source>
        <dbReference type="PROSITE" id="PS50110"/>
    </source>
</evidence>
<dbReference type="PIRSF" id="PIRSF000876">
    <property type="entry name" value="RR_chemtxs_CheB"/>
    <property type="match status" value="1"/>
</dbReference>
<dbReference type="CDD" id="cd16432">
    <property type="entry name" value="CheB_Rec"/>
    <property type="match status" value="1"/>
</dbReference>
<feature type="active site" evidence="5 6">
    <location>
        <position position="196"/>
    </location>
</feature>
<dbReference type="OrthoDB" id="9793421at2"/>
<comment type="PTM">
    <text evidence="5">Phosphorylated by CheA. Phosphorylation of the N-terminal regulatory domain activates the methylesterase activity.</text>
</comment>
<dbReference type="PROSITE" id="PS50110">
    <property type="entry name" value="RESPONSE_REGULATORY"/>
    <property type="match status" value="1"/>
</dbReference>
<evidence type="ECO:0000256" key="6">
    <source>
        <dbReference type="PROSITE-ProRule" id="PRU00050"/>
    </source>
</evidence>
<dbReference type="InterPro" id="IPR008248">
    <property type="entry name" value="CheB-like"/>
</dbReference>
<evidence type="ECO:0000256" key="2">
    <source>
        <dbReference type="ARBA" id="ARBA00022500"/>
    </source>
</evidence>
<sequence length="351" mass="37902">MQRYSVLIVEDSAFMRRAISLILESDPEFFIAGIARNGQEALEKISRFKPDVVTMDVEMPEMDGITALSFIMKEQPLPVVMLSVQTGNGTDATLQALELGAVDFFLKSDLIKDTGNERAVRDFLARMKIAAKANVGRVKQELTAPPVRSVKASGRGADFAADMLVIGCSTGGPSALQTILPRFPADMPSSIFVVQHMPEGFTGPLAERFNTICDLRVKEAQDGDLITPGTIFIAPAGYQSTFIRGTDGSVSISVQTNEVEQALYKPSVDVTLRSAAAVYGSRLVSVILTGMGVDGLQGCEKVKQHGGRVITETEESCVVYGMPKAVFEAGLADKQASLSSMYYRIMSFIYG</sequence>
<evidence type="ECO:0000256" key="4">
    <source>
        <dbReference type="ARBA" id="ARBA00048267"/>
    </source>
</evidence>
<dbReference type="SMART" id="SM00448">
    <property type="entry name" value="REC"/>
    <property type="match status" value="1"/>
</dbReference>
<dbReference type="NCBIfam" id="NF001965">
    <property type="entry name" value="PRK00742.1"/>
    <property type="match status" value="1"/>
</dbReference>
<evidence type="ECO:0000313" key="11">
    <source>
        <dbReference type="Proteomes" id="UP000249522"/>
    </source>
</evidence>
<evidence type="ECO:0000256" key="5">
    <source>
        <dbReference type="HAMAP-Rule" id="MF_00099"/>
    </source>
</evidence>
<keyword evidence="2 5" id="KW-0145">Chemotaxis</keyword>
<feature type="modified residue" description="4-aspartylphosphate" evidence="5 7">
    <location>
        <position position="56"/>
    </location>
</feature>
<evidence type="ECO:0000313" key="10">
    <source>
        <dbReference type="EMBL" id="PZD95349.1"/>
    </source>
</evidence>
<gene>
    <name evidence="5" type="primary">cheB</name>
    <name evidence="10" type="ORF">DNH61_12465</name>
</gene>
<dbReference type="EMBL" id="QKRB01000044">
    <property type="protein sequence ID" value="PZD95349.1"/>
    <property type="molecule type" value="Genomic_DNA"/>
</dbReference>
<dbReference type="Pfam" id="PF01339">
    <property type="entry name" value="CheB_methylest"/>
    <property type="match status" value="1"/>
</dbReference>
<reference evidence="10 11" key="1">
    <citation type="submission" date="2018-06" db="EMBL/GenBank/DDBJ databases">
        <title>Paenibacillus imtechensis sp. nov.</title>
        <authorList>
            <person name="Pinnaka A.K."/>
            <person name="Singh H."/>
            <person name="Kaur M."/>
        </authorList>
    </citation>
    <scope>NUCLEOTIDE SEQUENCE [LARGE SCALE GENOMIC DNA]</scope>
    <source>
        <strain evidence="10 11">SMB1</strain>
    </source>
</reference>
<dbReference type="AlphaFoldDB" id="A0A2W1L9B2"/>
<keyword evidence="3 5" id="KW-0378">Hydrolase</keyword>
<evidence type="ECO:0000259" key="9">
    <source>
        <dbReference type="PROSITE" id="PS50122"/>
    </source>
</evidence>
<dbReference type="Gene3D" id="3.40.50.180">
    <property type="entry name" value="Methylesterase CheB, C-terminal domain"/>
    <property type="match status" value="1"/>
</dbReference>
<dbReference type="HAMAP" id="MF_00099">
    <property type="entry name" value="CheB_chemtxs"/>
    <property type="match status" value="1"/>
</dbReference>
<dbReference type="GO" id="GO:0000156">
    <property type="term" value="F:phosphorelay response regulator activity"/>
    <property type="evidence" value="ECO:0007669"/>
    <property type="project" value="InterPro"/>
</dbReference>
<feature type="active site" evidence="5 6">
    <location>
        <position position="294"/>
    </location>
</feature>
<protein>
    <recommendedName>
        <fullName evidence="5">Protein-glutamate methylesterase/protein-glutamine glutaminase</fullName>
        <ecNumber evidence="5">3.1.1.61</ecNumber>
        <ecNumber evidence="5">3.5.1.44</ecNumber>
    </recommendedName>
</protein>
<evidence type="ECO:0000256" key="3">
    <source>
        <dbReference type="ARBA" id="ARBA00022801"/>
    </source>
</evidence>
<comment type="catalytic activity">
    <reaction evidence="5">
        <text>L-glutaminyl-[protein] + H2O = L-glutamyl-[protein] + NH4(+)</text>
        <dbReference type="Rhea" id="RHEA:16441"/>
        <dbReference type="Rhea" id="RHEA-COMP:10207"/>
        <dbReference type="Rhea" id="RHEA-COMP:10208"/>
        <dbReference type="ChEBI" id="CHEBI:15377"/>
        <dbReference type="ChEBI" id="CHEBI:28938"/>
        <dbReference type="ChEBI" id="CHEBI:29973"/>
        <dbReference type="ChEBI" id="CHEBI:30011"/>
        <dbReference type="EC" id="3.5.1.44"/>
    </reaction>
</comment>
<dbReference type="GO" id="GO:0006935">
    <property type="term" value="P:chemotaxis"/>
    <property type="evidence" value="ECO:0007669"/>
    <property type="project" value="UniProtKB-UniRule"/>
</dbReference>
<dbReference type="CDD" id="cd17541">
    <property type="entry name" value="REC_CheB-like"/>
    <property type="match status" value="1"/>
</dbReference>
<dbReference type="PROSITE" id="PS50122">
    <property type="entry name" value="CHEB"/>
    <property type="match status" value="1"/>
</dbReference>
<feature type="domain" description="CheB-type methylesterase" evidence="9">
    <location>
        <begin position="157"/>
        <end position="351"/>
    </location>
</feature>
<dbReference type="Gene3D" id="3.40.50.2300">
    <property type="match status" value="1"/>
</dbReference>
<comment type="domain">
    <text evidence="5">Contains a C-terminal catalytic domain, and an N-terminal region which modulates catalytic activity.</text>
</comment>
<dbReference type="PANTHER" id="PTHR42872:SF6">
    <property type="entry name" value="PROTEIN-GLUTAMATE METHYLESTERASE_PROTEIN-GLUTAMINE GLUTAMINASE"/>
    <property type="match status" value="1"/>
</dbReference>
<name>A0A2W1L9B2_9BACL</name>